<evidence type="ECO:0000313" key="5">
    <source>
        <dbReference type="Proteomes" id="UP000317977"/>
    </source>
</evidence>
<protein>
    <recommendedName>
        <fullName evidence="3">DUF2059 domain-containing protein</fullName>
    </recommendedName>
</protein>
<organism evidence="4 5">
    <name type="scientific">Rubripirellula reticaptiva</name>
    <dbReference type="NCBI Taxonomy" id="2528013"/>
    <lineage>
        <taxon>Bacteria</taxon>
        <taxon>Pseudomonadati</taxon>
        <taxon>Planctomycetota</taxon>
        <taxon>Planctomycetia</taxon>
        <taxon>Pirellulales</taxon>
        <taxon>Pirellulaceae</taxon>
        <taxon>Rubripirellula</taxon>
    </lineage>
</organism>
<name>A0A5C6EJR0_9BACT</name>
<evidence type="ECO:0000256" key="1">
    <source>
        <dbReference type="SAM" id="MobiDB-lite"/>
    </source>
</evidence>
<comment type="caution">
    <text evidence="4">The sequence shown here is derived from an EMBL/GenBank/DDBJ whole genome shotgun (WGS) entry which is preliminary data.</text>
</comment>
<dbReference type="RefSeq" id="WP_146536318.1">
    <property type="nucleotide sequence ID" value="NZ_SJPX01000005.1"/>
</dbReference>
<dbReference type="AlphaFoldDB" id="A0A5C6EJR0"/>
<dbReference type="Proteomes" id="UP000317977">
    <property type="component" value="Unassembled WGS sequence"/>
</dbReference>
<evidence type="ECO:0000256" key="2">
    <source>
        <dbReference type="SAM" id="Phobius"/>
    </source>
</evidence>
<dbReference type="OrthoDB" id="490569at2"/>
<keyword evidence="2" id="KW-1133">Transmembrane helix</keyword>
<sequence length="305" mass="34041">MKTRLKLLWGRVDRLATNLKRLETRKKKRILDALGLATILVLAWGLYRVSRQDSQSRELALAKSIAAGTTGADLEAKASEVILRLEENYQPAGEDELAMDIIEKKAKLQPEIGKKMPDASMHYSATDDSELQPASVENDKTLSELVSIKSMAEKTADPLESVEPSPGSPRSDVETLLDLLQSDEAAKQTIQRMLEQNVRQSPEMSPYGELIREFFEKYFAYDVLKDEIVELYDNSFTDEEIQQMIAFYSTPVGQKAVRLLPALAIASGELGVKPAEANIKDLHRAIEKRETQLRAAGINEIAPQP</sequence>
<keyword evidence="2" id="KW-0472">Membrane</keyword>
<dbReference type="InterPro" id="IPR018637">
    <property type="entry name" value="DUF2059"/>
</dbReference>
<dbReference type="Pfam" id="PF09832">
    <property type="entry name" value="DUF2059"/>
    <property type="match status" value="1"/>
</dbReference>
<feature type="domain" description="DUF2059" evidence="3">
    <location>
        <begin position="224"/>
        <end position="264"/>
    </location>
</feature>
<feature type="transmembrane region" description="Helical" evidence="2">
    <location>
        <begin position="30"/>
        <end position="47"/>
    </location>
</feature>
<gene>
    <name evidence="4" type="ORF">Poly59_47130</name>
</gene>
<evidence type="ECO:0000259" key="3">
    <source>
        <dbReference type="Pfam" id="PF09832"/>
    </source>
</evidence>
<proteinExistence type="predicted"/>
<feature type="region of interest" description="Disordered" evidence="1">
    <location>
        <begin position="154"/>
        <end position="173"/>
    </location>
</feature>
<reference evidence="4 5" key="1">
    <citation type="submission" date="2019-02" db="EMBL/GenBank/DDBJ databases">
        <title>Deep-cultivation of Planctomycetes and their phenomic and genomic characterization uncovers novel biology.</title>
        <authorList>
            <person name="Wiegand S."/>
            <person name="Jogler M."/>
            <person name="Boedeker C."/>
            <person name="Pinto D."/>
            <person name="Vollmers J."/>
            <person name="Rivas-Marin E."/>
            <person name="Kohn T."/>
            <person name="Peeters S.H."/>
            <person name="Heuer A."/>
            <person name="Rast P."/>
            <person name="Oberbeckmann S."/>
            <person name="Bunk B."/>
            <person name="Jeske O."/>
            <person name="Meyerdierks A."/>
            <person name="Storesund J.E."/>
            <person name="Kallscheuer N."/>
            <person name="Luecker S."/>
            <person name="Lage O.M."/>
            <person name="Pohl T."/>
            <person name="Merkel B.J."/>
            <person name="Hornburger P."/>
            <person name="Mueller R.-W."/>
            <person name="Bruemmer F."/>
            <person name="Labrenz M."/>
            <person name="Spormann A.M."/>
            <person name="Op Den Camp H."/>
            <person name="Overmann J."/>
            <person name="Amann R."/>
            <person name="Jetten M.S.M."/>
            <person name="Mascher T."/>
            <person name="Medema M.H."/>
            <person name="Devos D.P."/>
            <person name="Kaster A.-K."/>
            <person name="Ovreas L."/>
            <person name="Rohde M."/>
            <person name="Galperin M.Y."/>
            <person name="Jogler C."/>
        </authorList>
    </citation>
    <scope>NUCLEOTIDE SEQUENCE [LARGE SCALE GENOMIC DNA]</scope>
    <source>
        <strain evidence="4 5">Poly59</strain>
    </source>
</reference>
<dbReference type="EMBL" id="SJPX01000005">
    <property type="protein sequence ID" value="TWU47871.1"/>
    <property type="molecule type" value="Genomic_DNA"/>
</dbReference>
<evidence type="ECO:0000313" key="4">
    <source>
        <dbReference type="EMBL" id="TWU47871.1"/>
    </source>
</evidence>
<accession>A0A5C6EJR0</accession>
<keyword evidence="5" id="KW-1185">Reference proteome</keyword>
<keyword evidence="2" id="KW-0812">Transmembrane</keyword>